<feature type="signal peptide" evidence="1">
    <location>
        <begin position="1"/>
        <end position="39"/>
    </location>
</feature>
<evidence type="ECO:0008006" key="4">
    <source>
        <dbReference type="Google" id="ProtNLM"/>
    </source>
</evidence>
<evidence type="ECO:0000313" key="3">
    <source>
        <dbReference type="Proteomes" id="UP001469553"/>
    </source>
</evidence>
<keyword evidence="1" id="KW-0732">Signal</keyword>
<evidence type="ECO:0000256" key="1">
    <source>
        <dbReference type="SAM" id="SignalP"/>
    </source>
</evidence>
<comment type="caution">
    <text evidence="2">The sequence shown here is derived from an EMBL/GenBank/DDBJ whole genome shotgun (WGS) entry which is preliminary data.</text>
</comment>
<protein>
    <recommendedName>
        <fullName evidence="4">Secreted protein</fullName>
    </recommendedName>
</protein>
<dbReference type="EMBL" id="JAHRIP010088635">
    <property type="protein sequence ID" value="MEQ2316352.1"/>
    <property type="molecule type" value="Genomic_DNA"/>
</dbReference>
<organism evidence="2 3">
    <name type="scientific">Ameca splendens</name>
    <dbReference type="NCBI Taxonomy" id="208324"/>
    <lineage>
        <taxon>Eukaryota</taxon>
        <taxon>Metazoa</taxon>
        <taxon>Chordata</taxon>
        <taxon>Craniata</taxon>
        <taxon>Vertebrata</taxon>
        <taxon>Euteleostomi</taxon>
        <taxon>Actinopterygii</taxon>
        <taxon>Neopterygii</taxon>
        <taxon>Teleostei</taxon>
        <taxon>Neoteleostei</taxon>
        <taxon>Acanthomorphata</taxon>
        <taxon>Ovalentaria</taxon>
        <taxon>Atherinomorphae</taxon>
        <taxon>Cyprinodontiformes</taxon>
        <taxon>Goodeidae</taxon>
        <taxon>Ameca</taxon>
    </lineage>
</organism>
<proteinExistence type="predicted"/>
<name>A0ABV1AE77_9TELE</name>
<gene>
    <name evidence="2" type="ORF">AMECASPLE_031723</name>
</gene>
<sequence length="100" mass="10648">MYHLLFLGGSRMNCPPVPTFLLGFLCGFLLELLSGSADASTCLATEGLADTSACLTAEGPADFVSVSASECLSDASVRIKVNWPPGPRLCRRRWAPRSLS</sequence>
<dbReference type="Proteomes" id="UP001469553">
    <property type="component" value="Unassembled WGS sequence"/>
</dbReference>
<feature type="chain" id="PRO_5046513935" description="Secreted protein" evidence="1">
    <location>
        <begin position="40"/>
        <end position="100"/>
    </location>
</feature>
<accession>A0ABV1AE77</accession>
<evidence type="ECO:0000313" key="2">
    <source>
        <dbReference type="EMBL" id="MEQ2316352.1"/>
    </source>
</evidence>
<reference evidence="2 3" key="1">
    <citation type="submission" date="2021-06" db="EMBL/GenBank/DDBJ databases">
        <authorList>
            <person name="Palmer J.M."/>
        </authorList>
    </citation>
    <scope>NUCLEOTIDE SEQUENCE [LARGE SCALE GENOMIC DNA]</scope>
    <source>
        <strain evidence="2 3">AS_MEX2019</strain>
        <tissue evidence="2">Muscle</tissue>
    </source>
</reference>
<keyword evidence="3" id="KW-1185">Reference proteome</keyword>